<dbReference type="Pfam" id="PF05661">
    <property type="entry name" value="DUF808"/>
    <property type="match status" value="1"/>
</dbReference>
<sequence>MDIVNVKIIMLASVIIILFAEKGVDRGHRFRHSAFCYILNVLEEKTEGIILAGSSLLTLLDDIATLLDDISVMGKLAAKKTAGVLGDDLSLNAQQVTGVRANRELPVVWGVAKGSLINKVILVPLALLISAFIPWAITPLLMLGGAFLCFEGVEKVLHTFETRKHKEDPVARQKRLETLAAQDPLAFEKDKVKGAVRTDFILSAEIVAITLGIVAQAPLLNQVLVLAGIALIVTVGVYGLVGIIVKLDDMGYWLAEKRSVLAQGVGKGLLITAPWLMKALSIVGTLAMFLVGGGIVVHGIAPLHHAIEHFAQQQSAFIAYTLPGLLNLVFGFIIGAIVVALVKSVAKLRGISH</sequence>
<dbReference type="PIRSF" id="PIRSF016660">
    <property type="entry name" value="YedI"/>
    <property type="match status" value="1"/>
</dbReference>
<gene>
    <name evidence="2" type="ordered locus">SBG_1815</name>
</gene>
<organism evidence="2 3">
    <name type="scientific">Salmonella bongori (strain ATCC 43975 / DSM 13772 / NCTC 12419)</name>
    <dbReference type="NCBI Taxonomy" id="218493"/>
    <lineage>
        <taxon>Bacteria</taxon>
        <taxon>Pseudomonadati</taxon>
        <taxon>Pseudomonadota</taxon>
        <taxon>Gammaproteobacteria</taxon>
        <taxon>Enterobacterales</taxon>
        <taxon>Enterobacteriaceae</taxon>
        <taxon>Salmonella</taxon>
    </lineage>
</organism>
<keyword evidence="1" id="KW-0812">Transmembrane</keyword>
<dbReference type="KEGG" id="sbg:SBG_1815"/>
<proteinExistence type="predicted"/>
<dbReference type="GO" id="GO:0005886">
    <property type="term" value="C:plasma membrane"/>
    <property type="evidence" value="ECO:0007669"/>
    <property type="project" value="TreeGrafter"/>
</dbReference>
<feature type="transmembrane region" description="Helical" evidence="1">
    <location>
        <begin position="268"/>
        <end position="297"/>
    </location>
</feature>
<keyword evidence="1" id="KW-0472">Membrane</keyword>
<dbReference type="NCBIfam" id="NF007476">
    <property type="entry name" value="PRK10062.1"/>
    <property type="match status" value="1"/>
</dbReference>
<dbReference type="PANTHER" id="PTHR30503">
    <property type="entry name" value="INNER MEMBRANE PROTEIN YEDI"/>
    <property type="match status" value="1"/>
</dbReference>
<dbReference type="InterPro" id="IPR008526">
    <property type="entry name" value="YedI"/>
</dbReference>
<dbReference type="PANTHER" id="PTHR30503:SF3">
    <property type="entry name" value="INNER MEMBRANE PROTEIN YEDI"/>
    <property type="match status" value="1"/>
</dbReference>
<evidence type="ECO:0000313" key="2">
    <source>
        <dbReference type="EMBL" id="CCC30890.1"/>
    </source>
</evidence>
<reference evidence="2 3" key="1">
    <citation type="journal article" date="2011" name="PLoS Pathog.">
        <title>Salmonella bongori provides insights into the evolution of the Salmonellae.</title>
        <authorList>
            <person name="Fookes M."/>
            <person name="Schroeder G.N."/>
            <person name="Langridge G.C."/>
            <person name="Blondel C.J."/>
            <person name="Mammina C."/>
            <person name="Connor T.R."/>
            <person name="Seth-Smith H."/>
            <person name="Vernikos G.S."/>
            <person name="Robinson K.S."/>
            <person name="Sanders M."/>
            <person name="Petty N.K."/>
            <person name="Kingsley R.A."/>
            <person name="Baumler A.J."/>
            <person name="Nuccio S.P."/>
            <person name="Contreras I."/>
            <person name="Santiviago C.A."/>
            <person name="Maskell D."/>
            <person name="Barrow P."/>
            <person name="Humphrey T."/>
            <person name="Nastasi A."/>
            <person name="Roberts M."/>
            <person name="Frankel G."/>
            <person name="Parkhill J."/>
            <person name="Dougan G."/>
            <person name="Thomson N.R."/>
        </authorList>
    </citation>
    <scope>NUCLEOTIDE SEQUENCE [LARGE SCALE GENOMIC DNA]</scope>
    <source>
        <strain evidence="3">ATCC 43975 / DSM 13772 / NCTC 12419</strain>
    </source>
</reference>
<dbReference type="eggNOG" id="COG2354">
    <property type="taxonomic scope" value="Bacteria"/>
</dbReference>
<feature type="transmembrane region" description="Helical" evidence="1">
    <location>
        <begin position="317"/>
        <end position="342"/>
    </location>
</feature>
<evidence type="ECO:0000256" key="1">
    <source>
        <dbReference type="SAM" id="Phobius"/>
    </source>
</evidence>
<feature type="transmembrane region" description="Helical" evidence="1">
    <location>
        <begin position="223"/>
        <end position="247"/>
    </location>
</feature>
<dbReference type="EMBL" id="FR877557">
    <property type="protein sequence ID" value="CCC30890.1"/>
    <property type="molecule type" value="Genomic_DNA"/>
</dbReference>
<name>A0A0K0HBN6_SALBC</name>
<protein>
    <submittedName>
        <fullName evidence="2">Conserved hypothetical integral membrane protein</fullName>
    </submittedName>
</protein>
<dbReference type="AlphaFoldDB" id="A0A0K0HBN6"/>
<dbReference type="Proteomes" id="UP000000289">
    <property type="component" value="Chromosome"/>
</dbReference>
<keyword evidence="1" id="KW-1133">Transmembrane helix</keyword>
<evidence type="ECO:0000313" key="3">
    <source>
        <dbReference type="Proteomes" id="UP000000289"/>
    </source>
</evidence>
<accession>A0A0K0HBN6</accession>